<feature type="region of interest" description="Disordered" evidence="1">
    <location>
        <begin position="66"/>
        <end position="92"/>
    </location>
</feature>
<reference evidence="3 4" key="1">
    <citation type="journal article" date="2019" name="Int. J. Syst. Evol. Microbiol.">
        <title>The Global Catalogue of Microorganisms (GCM) 10K type strain sequencing project: providing services to taxonomists for standard genome sequencing and annotation.</title>
        <authorList>
            <consortium name="The Broad Institute Genomics Platform"/>
            <consortium name="The Broad Institute Genome Sequencing Center for Infectious Disease"/>
            <person name="Wu L."/>
            <person name="Ma J."/>
        </authorList>
    </citation>
    <scope>NUCLEOTIDE SEQUENCE [LARGE SCALE GENOMIC DNA]</scope>
    <source>
        <strain evidence="3 4">CGMCC 1.12553</strain>
    </source>
</reference>
<gene>
    <name evidence="3" type="ORF">ACFO0N_21900</name>
</gene>
<evidence type="ECO:0000256" key="1">
    <source>
        <dbReference type="SAM" id="MobiDB-lite"/>
    </source>
</evidence>
<comment type="caution">
    <text evidence="3">The sequence shown here is derived from an EMBL/GenBank/DDBJ whole genome shotgun (WGS) entry which is preliminary data.</text>
</comment>
<feature type="compositionally biased region" description="Acidic residues" evidence="1">
    <location>
        <begin position="73"/>
        <end position="82"/>
    </location>
</feature>
<dbReference type="RefSeq" id="WP_267620964.1">
    <property type="nucleotide sequence ID" value="NZ_JAODIW010000005.1"/>
</dbReference>
<evidence type="ECO:0008006" key="5">
    <source>
        <dbReference type="Google" id="ProtNLM"/>
    </source>
</evidence>
<name>A0ABD5PID4_9EURY</name>
<keyword evidence="2" id="KW-0472">Membrane</keyword>
<proteinExistence type="predicted"/>
<evidence type="ECO:0000256" key="2">
    <source>
        <dbReference type="SAM" id="Phobius"/>
    </source>
</evidence>
<accession>A0ABD5PID4</accession>
<dbReference type="AlphaFoldDB" id="A0ABD5PID4"/>
<sequence length="244" mass="27344">MPELNFSDVYVQRVAFVAPVGVAGFKLALVVGLVLVLAILAIVFAVIAFKFVDNLLEGIEAGLDEPITKPAEDSDPDPEPEPGDGPRPLPLDPRWQKEACDELLISWPIELPNPYDVFGGPVGPIRIKSSERDLYGLGPRGSAQRRLNNRINEAREAMLPPPEACFSNSDPIEYYDAHHIHPLFLAGVDSDENLCAVETRRHHQGHDRLQHQPEWLDYYVQCGEESDDLYQHESLNTYVIVDER</sequence>
<evidence type="ECO:0000313" key="3">
    <source>
        <dbReference type="EMBL" id="MFC4360607.1"/>
    </source>
</evidence>
<keyword evidence="2" id="KW-1133">Transmembrane helix</keyword>
<dbReference type="EMBL" id="JBHSDS010000017">
    <property type="protein sequence ID" value="MFC4360607.1"/>
    <property type="molecule type" value="Genomic_DNA"/>
</dbReference>
<dbReference type="Proteomes" id="UP001595921">
    <property type="component" value="Unassembled WGS sequence"/>
</dbReference>
<keyword evidence="4" id="KW-1185">Reference proteome</keyword>
<feature type="transmembrane region" description="Helical" evidence="2">
    <location>
        <begin position="27"/>
        <end position="49"/>
    </location>
</feature>
<evidence type="ECO:0000313" key="4">
    <source>
        <dbReference type="Proteomes" id="UP001595921"/>
    </source>
</evidence>
<organism evidence="3 4">
    <name type="scientific">Halobium salinum</name>
    <dbReference type="NCBI Taxonomy" id="1364940"/>
    <lineage>
        <taxon>Archaea</taxon>
        <taxon>Methanobacteriati</taxon>
        <taxon>Methanobacteriota</taxon>
        <taxon>Stenosarchaea group</taxon>
        <taxon>Halobacteria</taxon>
        <taxon>Halobacteriales</taxon>
        <taxon>Haloferacaceae</taxon>
        <taxon>Halobium</taxon>
    </lineage>
</organism>
<protein>
    <recommendedName>
        <fullName evidence="5">HNH endonuclease</fullName>
    </recommendedName>
</protein>
<keyword evidence="2" id="KW-0812">Transmembrane</keyword>